<organism evidence="2 3">
    <name type="scientific">Vombatus ursinus</name>
    <name type="common">Common wombat</name>
    <dbReference type="NCBI Taxonomy" id="29139"/>
    <lineage>
        <taxon>Eukaryota</taxon>
        <taxon>Metazoa</taxon>
        <taxon>Chordata</taxon>
        <taxon>Craniata</taxon>
        <taxon>Vertebrata</taxon>
        <taxon>Euteleostomi</taxon>
        <taxon>Mammalia</taxon>
        <taxon>Metatheria</taxon>
        <taxon>Diprotodontia</taxon>
        <taxon>Vombatidae</taxon>
        <taxon>Vombatus</taxon>
    </lineage>
</organism>
<sequence length="86" mass="10181">MPPKFKCYLNDDDHDVTGSMKSERRNLLKEDSNEEEDFFLRSSSGIKFRNQVSSSNWNIDKLLISLLLFTKIYIYSFFFQRSNGVK</sequence>
<name>A0A4X2KSL9_VOMUR</name>
<keyword evidence="1" id="KW-0812">Transmembrane</keyword>
<dbReference type="Proteomes" id="UP000314987">
    <property type="component" value="Unassembled WGS sequence"/>
</dbReference>
<dbReference type="STRING" id="29139.ENSVURP00010012300"/>
<dbReference type="GO" id="GO:0031201">
    <property type="term" value="C:SNARE complex"/>
    <property type="evidence" value="ECO:0007669"/>
    <property type="project" value="TreeGrafter"/>
</dbReference>
<reference evidence="2" key="2">
    <citation type="submission" date="2025-05" db="UniProtKB">
        <authorList>
            <consortium name="Ensembl"/>
        </authorList>
    </citation>
    <scope>IDENTIFICATION</scope>
</reference>
<dbReference type="Ensembl" id="ENSVURT00010014005.1">
    <property type="protein sequence ID" value="ENSVURP00010012300.1"/>
    <property type="gene ID" value="ENSVURG00010009512.1"/>
</dbReference>
<accession>A0A4X2KSL9</accession>
<protein>
    <submittedName>
        <fullName evidence="2">Uncharacterized protein</fullName>
    </submittedName>
</protein>
<keyword evidence="3" id="KW-1185">Reference proteome</keyword>
<dbReference type="GO" id="GO:0090161">
    <property type="term" value="P:Golgi ribbon formation"/>
    <property type="evidence" value="ECO:0007669"/>
    <property type="project" value="InterPro"/>
</dbReference>
<evidence type="ECO:0000256" key="1">
    <source>
        <dbReference type="SAM" id="Phobius"/>
    </source>
</evidence>
<dbReference type="GO" id="GO:0005802">
    <property type="term" value="C:trans-Golgi network"/>
    <property type="evidence" value="ECO:0007669"/>
    <property type="project" value="TreeGrafter"/>
</dbReference>
<dbReference type="GO" id="GO:0035493">
    <property type="term" value="P:SNARE complex assembly"/>
    <property type="evidence" value="ECO:0007669"/>
    <property type="project" value="TreeGrafter"/>
</dbReference>
<keyword evidence="1" id="KW-1133">Transmembrane helix</keyword>
<reference evidence="3" key="1">
    <citation type="submission" date="2018-12" db="EMBL/GenBank/DDBJ databases">
        <authorList>
            <person name="Yazar S."/>
        </authorList>
    </citation>
    <scope>NUCLEOTIDE SEQUENCE [LARGE SCALE GENOMIC DNA]</scope>
</reference>
<keyword evidence="1" id="KW-0472">Membrane</keyword>
<dbReference type="Ensembl" id="ENSVURT00010015165.1">
    <property type="protein sequence ID" value="ENSVURP00010013321.1"/>
    <property type="gene ID" value="ENSVURG00010010259.1"/>
</dbReference>
<dbReference type="PANTHER" id="PTHR46897:SF1">
    <property type="entry name" value="VESICLE-ASSOCIATED MEMBRANE PROTEIN 4"/>
    <property type="match status" value="1"/>
</dbReference>
<dbReference type="InterPro" id="IPR042887">
    <property type="entry name" value="VAMP4"/>
</dbReference>
<evidence type="ECO:0000313" key="2">
    <source>
        <dbReference type="Ensembl" id="ENSVURP00010012300.1"/>
    </source>
</evidence>
<proteinExistence type="predicted"/>
<dbReference type="PANTHER" id="PTHR46897">
    <property type="entry name" value="VESICLE-ASSOCIATED MEMBRANE PROTEIN 4"/>
    <property type="match status" value="1"/>
</dbReference>
<evidence type="ECO:0000313" key="3">
    <source>
        <dbReference type="Proteomes" id="UP000314987"/>
    </source>
</evidence>
<dbReference type="GeneTree" id="ENSGT00940000173307"/>
<feature type="transmembrane region" description="Helical" evidence="1">
    <location>
        <begin position="62"/>
        <end position="79"/>
    </location>
</feature>
<dbReference type="AlphaFoldDB" id="A0A4X2KSL9"/>